<dbReference type="PANTHER" id="PTHR43586:SF21">
    <property type="entry name" value="PYRIDOXAL PHOSPHATE (PLP)-DEPENDENT ASPARTATE AMINOTRANSFERASE SUPERFAMILY"/>
    <property type="match status" value="1"/>
</dbReference>
<name>A0A255GC17_9ACTN</name>
<dbReference type="PANTHER" id="PTHR43586">
    <property type="entry name" value="CYSTEINE DESULFURASE"/>
    <property type="match status" value="1"/>
</dbReference>
<dbReference type="AlphaFoldDB" id="A0A255GC17"/>
<dbReference type="SUPFAM" id="SSF53383">
    <property type="entry name" value="PLP-dependent transferases"/>
    <property type="match status" value="1"/>
</dbReference>
<keyword evidence="2" id="KW-0808">Transferase</keyword>
<dbReference type="Pfam" id="PF00266">
    <property type="entry name" value="Aminotran_5"/>
    <property type="match status" value="1"/>
</dbReference>
<keyword evidence="2" id="KW-0032">Aminotransferase</keyword>
<dbReference type="Gene3D" id="3.40.640.10">
    <property type="entry name" value="Type I PLP-dependent aspartate aminotransferase-like (Major domain)"/>
    <property type="match status" value="1"/>
</dbReference>
<evidence type="ECO:0000313" key="2">
    <source>
        <dbReference type="EMBL" id="OYO13430.1"/>
    </source>
</evidence>
<dbReference type="InterPro" id="IPR015424">
    <property type="entry name" value="PyrdxlP-dep_Trfase"/>
</dbReference>
<reference evidence="2 3" key="1">
    <citation type="submission" date="2017-07" db="EMBL/GenBank/DDBJ databases">
        <title>Draft whole genome sequences of clinical Proprionibacteriaceae strains.</title>
        <authorList>
            <person name="Bernier A.-M."/>
            <person name="Bernard K."/>
            <person name="Domingo M.-C."/>
        </authorList>
    </citation>
    <scope>NUCLEOTIDE SEQUENCE [LARGE SCALE GENOMIC DNA]</scope>
    <source>
        <strain evidence="2 3">NML 030167</strain>
    </source>
</reference>
<dbReference type="Proteomes" id="UP000215896">
    <property type="component" value="Unassembled WGS sequence"/>
</dbReference>
<accession>A0A255GC17</accession>
<dbReference type="Gene3D" id="3.90.1150.10">
    <property type="entry name" value="Aspartate Aminotransferase, domain 1"/>
    <property type="match status" value="1"/>
</dbReference>
<evidence type="ECO:0000259" key="1">
    <source>
        <dbReference type="Pfam" id="PF00266"/>
    </source>
</evidence>
<dbReference type="OrthoDB" id="250246at2"/>
<dbReference type="InterPro" id="IPR000192">
    <property type="entry name" value="Aminotrans_V_dom"/>
</dbReference>
<feature type="domain" description="Aminotransferase class V" evidence="1">
    <location>
        <begin position="15"/>
        <end position="287"/>
    </location>
</feature>
<dbReference type="EMBL" id="NMVO01000013">
    <property type="protein sequence ID" value="OYO13430.1"/>
    <property type="molecule type" value="Genomic_DNA"/>
</dbReference>
<dbReference type="InterPro" id="IPR015421">
    <property type="entry name" value="PyrdxlP-dep_Trfase_major"/>
</dbReference>
<sequence length="346" mass="36242">MREAFGARFDVGVGYLNSASIAIPPQQTLAAVTEAVAAWGRGGALSGDFDEPVRVARQAYADLVGVSVDRVAIGPSASALIGLVAASLPDGARVVVAEGDFTSVPWPFAAQAERGITVREVPLDAIAEAAREADVVAVSVVQSLDGRVVDLEGLRAAVRDTDTIVVLDATQAVGWLPDPLDWADAVIAAGYKWLLSPRGCAWGAFSERLDRVRPAAANWYAGADRATSMYGMPLRLADGARRLDVSPAWYSHVGASVSLPWLAGLDLPAVRDHCVGLADDFLARLDLPPQGSAIVAIDSPDPAAIERLREAGVVGTARSGRLRFSFALYNTEADVDAAVGALRAAY</sequence>
<dbReference type="InterPro" id="IPR015422">
    <property type="entry name" value="PyrdxlP-dep_Trfase_small"/>
</dbReference>
<dbReference type="GO" id="GO:0008483">
    <property type="term" value="F:transaminase activity"/>
    <property type="evidence" value="ECO:0007669"/>
    <property type="project" value="UniProtKB-KW"/>
</dbReference>
<organism evidence="2 3">
    <name type="scientific">Enemella evansiae</name>
    <dbReference type="NCBI Taxonomy" id="2016499"/>
    <lineage>
        <taxon>Bacteria</taxon>
        <taxon>Bacillati</taxon>
        <taxon>Actinomycetota</taxon>
        <taxon>Actinomycetes</taxon>
        <taxon>Propionibacteriales</taxon>
        <taxon>Propionibacteriaceae</taxon>
        <taxon>Enemella</taxon>
    </lineage>
</organism>
<dbReference type="RefSeq" id="WP_094405603.1">
    <property type="nucleotide sequence ID" value="NZ_NMVN01000013.1"/>
</dbReference>
<evidence type="ECO:0000313" key="3">
    <source>
        <dbReference type="Proteomes" id="UP000215896"/>
    </source>
</evidence>
<proteinExistence type="predicted"/>
<keyword evidence="3" id="KW-1185">Reference proteome</keyword>
<comment type="caution">
    <text evidence="2">The sequence shown here is derived from an EMBL/GenBank/DDBJ whole genome shotgun (WGS) entry which is preliminary data.</text>
</comment>
<protein>
    <submittedName>
        <fullName evidence="2">Aminotransferase</fullName>
    </submittedName>
</protein>
<gene>
    <name evidence="2" type="ORF">CGZ94_10650</name>
</gene>